<dbReference type="InterPro" id="IPR050267">
    <property type="entry name" value="Anti-sigma-factor_SerPK"/>
</dbReference>
<dbReference type="InterPro" id="IPR003594">
    <property type="entry name" value="HATPase_dom"/>
</dbReference>
<evidence type="ECO:0000256" key="1">
    <source>
        <dbReference type="ARBA" id="ARBA00022527"/>
    </source>
</evidence>
<gene>
    <name evidence="3" type="ORF">DZ860_10675</name>
</gene>
<dbReference type="Gene3D" id="3.30.565.10">
    <property type="entry name" value="Histidine kinase-like ATPase, C-terminal domain"/>
    <property type="match status" value="1"/>
</dbReference>
<dbReference type="InterPro" id="IPR036890">
    <property type="entry name" value="HATPase_C_sf"/>
</dbReference>
<evidence type="ECO:0000313" key="3">
    <source>
        <dbReference type="EMBL" id="RJX71400.1"/>
    </source>
</evidence>
<keyword evidence="1" id="KW-0808">Transferase</keyword>
<keyword evidence="1" id="KW-0418">Kinase</keyword>
<dbReference type="Pfam" id="PF13581">
    <property type="entry name" value="HATPase_c_2"/>
    <property type="match status" value="1"/>
</dbReference>
<dbReference type="PANTHER" id="PTHR35526:SF3">
    <property type="entry name" value="ANTI-SIGMA-F FACTOR RSBW"/>
    <property type="match status" value="1"/>
</dbReference>
<dbReference type="Proteomes" id="UP000273252">
    <property type="component" value="Unassembled WGS sequence"/>
</dbReference>
<organism evidence="3 4">
    <name type="scientific">Vibrio sinensis</name>
    <dbReference type="NCBI Taxonomy" id="2302434"/>
    <lineage>
        <taxon>Bacteria</taxon>
        <taxon>Pseudomonadati</taxon>
        <taxon>Pseudomonadota</taxon>
        <taxon>Gammaproteobacteria</taxon>
        <taxon>Vibrionales</taxon>
        <taxon>Vibrionaceae</taxon>
        <taxon>Vibrio</taxon>
    </lineage>
</organism>
<evidence type="ECO:0000259" key="2">
    <source>
        <dbReference type="Pfam" id="PF13581"/>
    </source>
</evidence>
<dbReference type="EMBL" id="QVMU01000008">
    <property type="protein sequence ID" value="RJX71400.1"/>
    <property type="molecule type" value="Genomic_DNA"/>
</dbReference>
<dbReference type="AlphaFoldDB" id="A0A3A6QFJ9"/>
<dbReference type="GO" id="GO:0004674">
    <property type="term" value="F:protein serine/threonine kinase activity"/>
    <property type="evidence" value="ECO:0007669"/>
    <property type="project" value="UniProtKB-KW"/>
</dbReference>
<feature type="domain" description="Histidine kinase/HSP90-like ATPase" evidence="2">
    <location>
        <begin position="20"/>
        <end position="147"/>
    </location>
</feature>
<protein>
    <submittedName>
        <fullName evidence="3">ATP-binding protein</fullName>
    </submittedName>
</protein>
<dbReference type="SUPFAM" id="SSF55874">
    <property type="entry name" value="ATPase domain of HSP90 chaperone/DNA topoisomerase II/histidine kinase"/>
    <property type="match status" value="1"/>
</dbReference>
<name>A0A3A6QFJ9_9VIBR</name>
<keyword evidence="4" id="KW-1185">Reference proteome</keyword>
<sequence length="153" mass="17398">MKQLETSTFNHVYLSSLDASRLASDDISDYWRKLGLTDEISQQVELCVVEMVNNAFIHAYDSQEGLPIELSCDLDEQKQQLHVRITDQGSVMTPQQFKQALANEFIEPDPSDDETWTTSGRGFVIVSSLMDRVELSTMDDKNTYLMVKQLDPS</sequence>
<dbReference type="GO" id="GO:0005524">
    <property type="term" value="F:ATP binding"/>
    <property type="evidence" value="ECO:0007669"/>
    <property type="project" value="UniProtKB-KW"/>
</dbReference>
<keyword evidence="1" id="KW-0723">Serine/threonine-protein kinase</keyword>
<proteinExistence type="predicted"/>
<dbReference type="OrthoDB" id="5624604at2"/>
<evidence type="ECO:0000313" key="4">
    <source>
        <dbReference type="Proteomes" id="UP000273252"/>
    </source>
</evidence>
<accession>A0A3A6QFJ9</accession>
<dbReference type="PANTHER" id="PTHR35526">
    <property type="entry name" value="ANTI-SIGMA-F FACTOR RSBW-RELATED"/>
    <property type="match status" value="1"/>
</dbReference>
<comment type="caution">
    <text evidence="3">The sequence shown here is derived from an EMBL/GenBank/DDBJ whole genome shotgun (WGS) entry which is preliminary data.</text>
</comment>
<dbReference type="RefSeq" id="WP_120031065.1">
    <property type="nucleotide sequence ID" value="NZ_QVMU01000008.1"/>
</dbReference>
<reference evidence="3 4" key="1">
    <citation type="submission" date="2018-08" db="EMBL/GenBank/DDBJ databases">
        <title>Vibrio isolated from the Eastern China Marginal Seas.</title>
        <authorList>
            <person name="Li Y."/>
        </authorList>
    </citation>
    <scope>NUCLEOTIDE SEQUENCE [LARGE SCALE GENOMIC DNA]</scope>
    <source>
        <strain evidence="3 4">BEI233</strain>
    </source>
</reference>
<dbReference type="CDD" id="cd16936">
    <property type="entry name" value="HATPase_RsbW-like"/>
    <property type="match status" value="1"/>
</dbReference>
<keyword evidence="3" id="KW-0067">ATP-binding</keyword>
<keyword evidence="3" id="KW-0547">Nucleotide-binding</keyword>